<proteinExistence type="predicted"/>
<dbReference type="EMBL" id="JAIEZQ010000001">
    <property type="protein sequence ID" value="MBY9073946.1"/>
    <property type="molecule type" value="Genomic_DNA"/>
</dbReference>
<evidence type="ECO:0000313" key="3">
    <source>
        <dbReference type="Proteomes" id="UP000754710"/>
    </source>
</evidence>
<evidence type="ECO:0000256" key="1">
    <source>
        <dbReference type="SAM" id="SignalP"/>
    </source>
</evidence>
<name>A0ABS7RGN9_9ACTN</name>
<gene>
    <name evidence="2" type="ORF">K1X13_03830</name>
</gene>
<keyword evidence="3" id="KW-1185">Reference proteome</keyword>
<dbReference type="Proteomes" id="UP000754710">
    <property type="component" value="Unassembled WGS sequence"/>
</dbReference>
<comment type="caution">
    <text evidence="2">The sequence shown here is derived from an EMBL/GenBank/DDBJ whole genome shotgun (WGS) entry which is preliminary data.</text>
</comment>
<feature type="chain" id="PRO_5047173759" description="DUF1795 domain-containing protein" evidence="1">
    <location>
        <begin position="29"/>
        <end position="183"/>
    </location>
</feature>
<evidence type="ECO:0008006" key="4">
    <source>
        <dbReference type="Google" id="ProtNLM"/>
    </source>
</evidence>
<protein>
    <recommendedName>
        <fullName evidence="4">DUF1795 domain-containing protein</fullName>
    </recommendedName>
</protein>
<feature type="signal peptide" evidence="1">
    <location>
        <begin position="1"/>
        <end position="28"/>
    </location>
</feature>
<organism evidence="2 3">
    <name type="scientific">Nocardioides jiangsuensis</name>
    <dbReference type="NCBI Taxonomy" id="2866161"/>
    <lineage>
        <taxon>Bacteria</taxon>
        <taxon>Bacillati</taxon>
        <taxon>Actinomycetota</taxon>
        <taxon>Actinomycetes</taxon>
        <taxon>Propionibacteriales</taxon>
        <taxon>Nocardioidaceae</taxon>
        <taxon>Nocardioides</taxon>
    </lineage>
</organism>
<evidence type="ECO:0000313" key="2">
    <source>
        <dbReference type="EMBL" id="MBY9073946.1"/>
    </source>
</evidence>
<accession>A0ABS7RGN9</accession>
<reference evidence="2 3" key="1">
    <citation type="submission" date="2021-08" db="EMBL/GenBank/DDBJ databases">
        <title>Nocardioides bacterium WL0053 sp. nov., isolated from the sediment.</title>
        <authorList>
            <person name="Wang L."/>
            <person name="Zhang D."/>
            <person name="Zhang A."/>
        </authorList>
    </citation>
    <scope>NUCLEOTIDE SEQUENCE [LARGE SCALE GENOMIC DNA]</scope>
    <source>
        <strain evidence="2 3">WL0053</strain>
    </source>
</reference>
<sequence>MSRPTISTLAVTAALTTTVALGTAAANAEAIVYEKHQVTAKAPRETMKQAEHASIRIPTGYTRLKDSWHQWSWVENVENGITIRLDLQPQVNTVRELRAERAALAQAAGVDYREFSFDVNPVGSTVRARWVFSAVDAGSEDTKPYVHVMLMSKNRLQVVGRTTEKALAKRIRNHTVNTLSFSR</sequence>
<dbReference type="RefSeq" id="WP_221023684.1">
    <property type="nucleotide sequence ID" value="NZ_JAIEZQ010000001.1"/>
</dbReference>
<keyword evidence="1" id="KW-0732">Signal</keyword>